<protein>
    <recommendedName>
        <fullName evidence="3">SAP domain-containing protein</fullName>
    </recommendedName>
</protein>
<name>A0A1I4U5X8_9BACT</name>
<dbReference type="Proteomes" id="UP000199611">
    <property type="component" value="Unassembled WGS sequence"/>
</dbReference>
<gene>
    <name evidence="1" type="ORF">SAMN05660836_01659</name>
</gene>
<accession>A0A1I4U5X8</accession>
<proteinExistence type="predicted"/>
<organism evidence="1 2">
    <name type="scientific">Thermodesulforhabdus norvegica</name>
    <dbReference type="NCBI Taxonomy" id="39841"/>
    <lineage>
        <taxon>Bacteria</taxon>
        <taxon>Pseudomonadati</taxon>
        <taxon>Thermodesulfobacteriota</taxon>
        <taxon>Syntrophobacteria</taxon>
        <taxon>Syntrophobacterales</taxon>
        <taxon>Thermodesulforhabdaceae</taxon>
        <taxon>Thermodesulforhabdus</taxon>
    </lineage>
</organism>
<evidence type="ECO:0000313" key="2">
    <source>
        <dbReference type="Proteomes" id="UP000199611"/>
    </source>
</evidence>
<keyword evidence="2" id="KW-1185">Reference proteome</keyword>
<dbReference type="STRING" id="39841.SAMN05660836_01659"/>
<evidence type="ECO:0000313" key="1">
    <source>
        <dbReference type="EMBL" id="SFM84436.1"/>
    </source>
</evidence>
<dbReference type="OrthoDB" id="1687780at2"/>
<sequence length="68" mass="7902">MHINDVRKIAKRMSINTYRMGKVEIIRAIQRAERNPECFGTDRVFVCGETGCLWRSDCETLVRNSRVA</sequence>
<dbReference type="EMBL" id="FOUU01000005">
    <property type="protein sequence ID" value="SFM84436.1"/>
    <property type="molecule type" value="Genomic_DNA"/>
</dbReference>
<evidence type="ECO:0008006" key="3">
    <source>
        <dbReference type="Google" id="ProtNLM"/>
    </source>
</evidence>
<dbReference type="AlphaFoldDB" id="A0A1I4U5X8"/>
<reference evidence="1 2" key="1">
    <citation type="submission" date="2016-10" db="EMBL/GenBank/DDBJ databases">
        <authorList>
            <person name="de Groot N.N."/>
        </authorList>
    </citation>
    <scope>NUCLEOTIDE SEQUENCE [LARGE SCALE GENOMIC DNA]</scope>
    <source>
        <strain evidence="1 2">DSM 9990</strain>
    </source>
</reference>
<dbReference type="RefSeq" id="WP_093394939.1">
    <property type="nucleotide sequence ID" value="NZ_FOUU01000005.1"/>
</dbReference>